<dbReference type="KEGG" id="ptan:CRYO30217_01870"/>
<feature type="signal peptide" evidence="1">
    <location>
        <begin position="1"/>
        <end position="20"/>
    </location>
</feature>
<keyword evidence="1" id="KW-0732">Signal</keyword>
<gene>
    <name evidence="2" type="ORF">CRYO30217_01870</name>
</gene>
<sequence length="166" mass="19551">MRVVFYILILISLGSIWSCAKDKTPLPPPPEEPEVWEKFVGNYNVYDTNGNYLYQLRINHYYHNDNYGDSLLLENFNANFDLKIQFLPHPDGNVLNYGFYDSIKGYDNHSWTIGSNIDDSTTEVIENKLINDSIILYFRQTNIQYWINEGVPYYYCDCKQVAVKQY</sequence>
<reference evidence="2" key="1">
    <citation type="submission" date="2021-04" db="EMBL/GenBank/DDBJ databases">
        <authorList>
            <person name="Rodrigo-Torres L."/>
            <person name="Arahal R. D."/>
            <person name="Lucena T."/>
        </authorList>
    </citation>
    <scope>NUCLEOTIDE SEQUENCE</scope>
    <source>
        <strain evidence="2">AS29M-1</strain>
    </source>
</reference>
<dbReference type="EMBL" id="OU015584">
    <property type="protein sequence ID" value="CAG5082299.1"/>
    <property type="molecule type" value="Genomic_DNA"/>
</dbReference>
<evidence type="ECO:0000313" key="3">
    <source>
        <dbReference type="Proteomes" id="UP000683507"/>
    </source>
</evidence>
<accession>A0A916NHT2</accession>
<organism evidence="2 3">
    <name type="scientific">Parvicella tangerina</name>
    <dbReference type="NCBI Taxonomy" id="2829795"/>
    <lineage>
        <taxon>Bacteria</taxon>
        <taxon>Pseudomonadati</taxon>
        <taxon>Bacteroidota</taxon>
        <taxon>Flavobacteriia</taxon>
        <taxon>Flavobacteriales</taxon>
        <taxon>Parvicellaceae</taxon>
        <taxon>Parvicella</taxon>
    </lineage>
</organism>
<dbReference type="AlphaFoldDB" id="A0A916NHT2"/>
<name>A0A916NHT2_9FLAO</name>
<dbReference type="RefSeq" id="WP_258542069.1">
    <property type="nucleotide sequence ID" value="NZ_OU015584.1"/>
</dbReference>
<protein>
    <submittedName>
        <fullName evidence="2">Uncharacterized protein</fullName>
    </submittedName>
</protein>
<feature type="chain" id="PRO_5037815730" evidence="1">
    <location>
        <begin position="21"/>
        <end position="166"/>
    </location>
</feature>
<evidence type="ECO:0000256" key="1">
    <source>
        <dbReference type="SAM" id="SignalP"/>
    </source>
</evidence>
<evidence type="ECO:0000313" key="2">
    <source>
        <dbReference type="EMBL" id="CAG5082299.1"/>
    </source>
</evidence>
<dbReference type="Proteomes" id="UP000683507">
    <property type="component" value="Chromosome"/>
</dbReference>
<proteinExistence type="predicted"/>
<keyword evidence="3" id="KW-1185">Reference proteome</keyword>